<accession>A0A8T1V5U4</accession>
<protein>
    <submittedName>
        <fullName evidence="1">Uncharacterized protein</fullName>
    </submittedName>
</protein>
<organism evidence="1 2">
    <name type="scientific">Phytophthora pseudosyringae</name>
    <dbReference type="NCBI Taxonomy" id="221518"/>
    <lineage>
        <taxon>Eukaryota</taxon>
        <taxon>Sar</taxon>
        <taxon>Stramenopiles</taxon>
        <taxon>Oomycota</taxon>
        <taxon>Peronosporomycetes</taxon>
        <taxon>Peronosporales</taxon>
        <taxon>Peronosporaceae</taxon>
        <taxon>Phytophthora</taxon>
    </lineage>
</organism>
<reference evidence="1" key="1">
    <citation type="submission" date="2021-02" db="EMBL/GenBank/DDBJ databases">
        <authorList>
            <person name="Palmer J.M."/>
        </authorList>
    </citation>
    <scope>NUCLEOTIDE SEQUENCE</scope>
    <source>
        <strain evidence="1">SCRP734</strain>
    </source>
</reference>
<evidence type="ECO:0000313" key="2">
    <source>
        <dbReference type="Proteomes" id="UP000694044"/>
    </source>
</evidence>
<keyword evidence="2" id="KW-1185">Reference proteome</keyword>
<proteinExistence type="predicted"/>
<evidence type="ECO:0000313" key="1">
    <source>
        <dbReference type="EMBL" id="KAG7376637.1"/>
    </source>
</evidence>
<comment type="caution">
    <text evidence="1">The sequence shown here is derived from an EMBL/GenBank/DDBJ whole genome shotgun (WGS) entry which is preliminary data.</text>
</comment>
<sequence>MIHAADHSGAQQQASFEAGVSLALPRRWRRSGWSLSGGLENLEMSLDWRRVVPSTACARAFCRTNSACAIIAIAAAACEQAGSSRRDEQRIEARSLVCECLIGAAFSVIIRTPSGYAFNVD</sequence>
<dbReference type="AlphaFoldDB" id="A0A8T1V5U4"/>
<name>A0A8T1V5U4_9STRA</name>
<dbReference type="EMBL" id="JAGDFM010000653">
    <property type="protein sequence ID" value="KAG7376637.1"/>
    <property type="molecule type" value="Genomic_DNA"/>
</dbReference>
<gene>
    <name evidence="1" type="ORF">PHYPSEUDO_013011</name>
</gene>
<dbReference type="Proteomes" id="UP000694044">
    <property type="component" value="Unassembled WGS sequence"/>
</dbReference>